<dbReference type="SUPFAM" id="SSF57889">
    <property type="entry name" value="Cysteine-rich domain"/>
    <property type="match status" value="5"/>
</dbReference>
<dbReference type="PANTHER" id="PTHR46288:SF27">
    <property type="entry name" value="CYSTEINE_HISTIDINE-RICH C1 DOMAIN FAMILY PROTEIN"/>
    <property type="match status" value="1"/>
</dbReference>
<dbReference type="Proteomes" id="UP000306102">
    <property type="component" value="Unassembled WGS sequence"/>
</dbReference>
<dbReference type="Pfam" id="PF03107">
    <property type="entry name" value="C1_2"/>
    <property type="match status" value="4"/>
</dbReference>
<evidence type="ECO:0000313" key="7">
    <source>
        <dbReference type="Proteomes" id="UP000306102"/>
    </source>
</evidence>
<accession>A0A4S4DQ04</accession>
<evidence type="ECO:0000256" key="2">
    <source>
        <dbReference type="ARBA" id="ARBA00022737"/>
    </source>
</evidence>
<dbReference type="InterPro" id="IPR046349">
    <property type="entry name" value="C1-like_sf"/>
</dbReference>
<evidence type="ECO:0000256" key="3">
    <source>
        <dbReference type="ARBA" id="ARBA00022833"/>
    </source>
</evidence>
<proteinExistence type="predicted"/>
<gene>
    <name evidence="6" type="ORF">TEA_006334</name>
</gene>
<reference evidence="6 7" key="1">
    <citation type="journal article" date="2018" name="Proc. Natl. Acad. Sci. U.S.A.">
        <title>Draft genome sequence of Camellia sinensis var. sinensis provides insights into the evolution of the tea genome and tea quality.</title>
        <authorList>
            <person name="Wei C."/>
            <person name="Yang H."/>
            <person name="Wang S."/>
            <person name="Zhao J."/>
            <person name="Liu C."/>
            <person name="Gao L."/>
            <person name="Xia E."/>
            <person name="Lu Y."/>
            <person name="Tai Y."/>
            <person name="She G."/>
            <person name="Sun J."/>
            <person name="Cao H."/>
            <person name="Tong W."/>
            <person name="Gao Q."/>
            <person name="Li Y."/>
            <person name="Deng W."/>
            <person name="Jiang X."/>
            <person name="Wang W."/>
            <person name="Chen Q."/>
            <person name="Zhang S."/>
            <person name="Li H."/>
            <person name="Wu J."/>
            <person name="Wang P."/>
            <person name="Li P."/>
            <person name="Shi C."/>
            <person name="Zheng F."/>
            <person name="Jian J."/>
            <person name="Huang B."/>
            <person name="Shan D."/>
            <person name="Shi M."/>
            <person name="Fang C."/>
            <person name="Yue Y."/>
            <person name="Li F."/>
            <person name="Li D."/>
            <person name="Wei S."/>
            <person name="Han B."/>
            <person name="Jiang C."/>
            <person name="Yin Y."/>
            <person name="Xia T."/>
            <person name="Zhang Z."/>
            <person name="Bennetzen J.L."/>
            <person name="Zhao S."/>
            <person name="Wan X."/>
        </authorList>
    </citation>
    <scope>NUCLEOTIDE SEQUENCE [LARGE SCALE GENOMIC DNA]</scope>
    <source>
        <strain evidence="7">cv. Shuchazao</strain>
        <tissue evidence="6">Leaf</tissue>
    </source>
</reference>
<organism evidence="6 7">
    <name type="scientific">Camellia sinensis var. sinensis</name>
    <name type="common">China tea</name>
    <dbReference type="NCBI Taxonomy" id="542762"/>
    <lineage>
        <taxon>Eukaryota</taxon>
        <taxon>Viridiplantae</taxon>
        <taxon>Streptophyta</taxon>
        <taxon>Embryophyta</taxon>
        <taxon>Tracheophyta</taxon>
        <taxon>Spermatophyta</taxon>
        <taxon>Magnoliopsida</taxon>
        <taxon>eudicotyledons</taxon>
        <taxon>Gunneridae</taxon>
        <taxon>Pentapetalae</taxon>
        <taxon>asterids</taxon>
        <taxon>Ericales</taxon>
        <taxon>Theaceae</taxon>
        <taxon>Camellia</taxon>
    </lineage>
</organism>
<evidence type="ECO:0000256" key="4">
    <source>
        <dbReference type="SAM" id="MobiDB-lite"/>
    </source>
</evidence>
<feature type="domain" description="Phorbol-ester/DAG-type" evidence="5">
    <location>
        <begin position="333"/>
        <end position="384"/>
    </location>
</feature>
<dbReference type="Gene3D" id="3.30.60.20">
    <property type="match status" value="1"/>
</dbReference>
<evidence type="ECO:0000313" key="6">
    <source>
        <dbReference type="EMBL" id="THG05168.1"/>
    </source>
</evidence>
<dbReference type="GO" id="GO:0046872">
    <property type="term" value="F:metal ion binding"/>
    <property type="evidence" value="ECO:0007669"/>
    <property type="project" value="UniProtKB-KW"/>
</dbReference>
<protein>
    <recommendedName>
        <fullName evidence="5">Phorbol-ester/DAG-type domain-containing protein</fullName>
    </recommendedName>
</protein>
<dbReference type="PROSITE" id="PS50081">
    <property type="entry name" value="ZF_DAG_PE_2"/>
    <property type="match status" value="1"/>
</dbReference>
<sequence>MEDKIQHFIHEHPLLLKQVDPGECLVCRNEIPIGTSAYSCREHFCFPSYNIHIPCAKLQQEMVHSFHPKHSITFQMTLPNAASSSVVHSSAMPVGRSLAPLITSTVTTVALTWTLVIDHPLHPQHPLTLLVHHHFDSASNRCSACGKVLVGFTFHCSHCNFSLDPCCASLIPLPFSQNSQVQLQFQIQQLSHPHPLIPCEMMKKGYTITCDACQVHFEKDSSVVYLCLECKFLLHKSCADLPLKVKHSFCHQQHALTLIEYSIRQLEDPFVKEKPYIRPISSGKANDFKGELKCHACTNYASGFAYVCCNPKCGIFFDIRCPVSKPWFIKSEIHQHPIPFFNDRPSWLYCTVCNRMINITPFFRCVQCEFNLHPYCVPKLPPTAKDKIHRHPLTLTESPIRDYPDEDVYSEFYCDACEEMRYLDEPNYYCEECHYVAHVHCLLPETKLDMSSSTALMIEDMVEEEEGVDGQESHAGADQVDMGTSSSGKGFPSVSMDDEITARGVSSMVASKKMEGPRVDGDSFLIKPDKEIVELRSKAEWLAKN</sequence>
<keyword evidence="2" id="KW-0677">Repeat</keyword>
<dbReference type="InterPro" id="IPR002219">
    <property type="entry name" value="PKC_DAG/PE"/>
</dbReference>
<dbReference type="PANTHER" id="PTHR46288">
    <property type="entry name" value="PHORBOL-ESTER/DAG-TYPE DOMAIN-CONTAINING PROTEIN"/>
    <property type="match status" value="1"/>
</dbReference>
<dbReference type="EMBL" id="SDRB02010662">
    <property type="protein sequence ID" value="THG05168.1"/>
    <property type="molecule type" value="Genomic_DNA"/>
</dbReference>
<comment type="caution">
    <text evidence="6">The sequence shown here is derived from an EMBL/GenBank/DDBJ whole genome shotgun (WGS) entry which is preliminary data.</text>
</comment>
<evidence type="ECO:0000256" key="1">
    <source>
        <dbReference type="ARBA" id="ARBA00022723"/>
    </source>
</evidence>
<dbReference type="AlphaFoldDB" id="A0A4S4DQ04"/>
<name>A0A4S4DQ04_CAMSN</name>
<keyword evidence="7" id="KW-1185">Reference proteome</keyword>
<keyword evidence="1" id="KW-0479">Metal-binding</keyword>
<evidence type="ECO:0000259" key="5">
    <source>
        <dbReference type="PROSITE" id="PS50081"/>
    </source>
</evidence>
<keyword evidence="3" id="KW-0862">Zinc</keyword>
<dbReference type="InterPro" id="IPR004146">
    <property type="entry name" value="DC1"/>
</dbReference>
<feature type="region of interest" description="Disordered" evidence="4">
    <location>
        <begin position="467"/>
        <end position="496"/>
    </location>
</feature>